<dbReference type="GO" id="GO:1901137">
    <property type="term" value="P:carbohydrate derivative biosynthetic process"/>
    <property type="evidence" value="ECO:0007669"/>
    <property type="project" value="UniProtKB-ARBA"/>
</dbReference>
<dbReference type="PANTHER" id="PTHR45947:SF3">
    <property type="entry name" value="SULFOQUINOVOSYL TRANSFERASE SQD2"/>
    <property type="match status" value="1"/>
</dbReference>
<dbReference type="Pfam" id="PF00534">
    <property type="entry name" value="Glycos_transf_1"/>
    <property type="match status" value="1"/>
</dbReference>
<dbReference type="OrthoDB" id="9801573at2"/>
<dbReference type="PANTHER" id="PTHR45947">
    <property type="entry name" value="SULFOQUINOVOSYL TRANSFERASE SQD2"/>
    <property type="match status" value="1"/>
</dbReference>
<dbReference type="SUPFAM" id="SSF53756">
    <property type="entry name" value="UDP-Glycosyltransferase/glycogen phosphorylase"/>
    <property type="match status" value="1"/>
</dbReference>
<dbReference type="Gene3D" id="3.40.50.2000">
    <property type="entry name" value="Glycogen Phosphorylase B"/>
    <property type="match status" value="2"/>
</dbReference>
<evidence type="ECO:0000256" key="3">
    <source>
        <dbReference type="ARBA" id="ARBA00022679"/>
    </source>
</evidence>
<proteinExistence type="predicted"/>
<accession>A0A2N3YJX2</accession>
<evidence type="ECO:0000313" key="6">
    <source>
        <dbReference type="EMBL" id="PKW27088.1"/>
    </source>
</evidence>
<dbReference type="Pfam" id="PF13439">
    <property type="entry name" value="Glyco_transf_4"/>
    <property type="match status" value="1"/>
</dbReference>
<evidence type="ECO:0000256" key="1">
    <source>
        <dbReference type="ARBA" id="ARBA00021292"/>
    </source>
</evidence>
<dbReference type="InterPro" id="IPR028098">
    <property type="entry name" value="Glyco_trans_4-like_N"/>
</dbReference>
<keyword evidence="7" id="KW-1185">Reference proteome</keyword>
<keyword evidence="3 6" id="KW-0808">Transferase</keyword>
<evidence type="ECO:0000256" key="2">
    <source>
        <dbReference type="ARBA" id="ARBA00022676"/>
    </source>
</evidence>
<keyword evidence="2" id="KW-0328">Glycosyltransferase</keyword>
<evidence type="ECO:0000259" key="5">
    <source>
        <dbReference type="Pfam" id="PF13439"/>
    </source>
</evidence>
<feature type="domain" description="Glycosyl transferase family 1" evidence="4">
    <location>
        <begin position="211"/>
        <end position="354"/>
    </location>
</feature>
<name>A0A2N3YJX2_9MICO</name>
<reference evidence="6 7" key="1">
    <citation type="submission" date="2017-12" db="EMBL/GenBank/DDBJ databases">
        <title>Sequencing the genomes of 1000 Actinobacteria strains.</title>
        <authorList>
            <person name="Klenk H.-P."/>
        </authorList>
    </citation>
    <scope>NUCLEOTIDE SEQUENCE [LARGE SCALE GENOMIC DNA]</scope>
    <source>
        <strain evidence="6 7">DSM 12806</strain>
    </source>
</reference>
<dbReference type="GO" id="GO:0016757">
    <property type="term" value="F:glycosyltransferase activity"/>
    <property type="evidence" value="ECO:0007669"/>
    <property type="project" value="UniProtKB-KW"/>
</dbReference>
<evidence type="ECO:0000259" key="4">
    <source>
        <dbReference type="Pfam" id="PF00534"/>
    </source>
</evidence>
<sequence length="376" mass="40155">MYRTPDGRTVAIAHDYLTQRGGAERVVLALARAFPGAPVHTTLFDPEGTYPEFGDLDVRASPLNRVPALRRNHRAALPFLPLAAATVRPEADIVVASTSGWAHGFAASGRVVAYCHAPARWVYQSENYLGGPLWRSGTGVALGLLRPALRGWDQRAARRPVAYLSNSRVVRERIAEAYGIPAEVLPAPHAMDPAAERAPVGPLADWADGGYLLVVSRLLPYKNVEAVVEAVRGTAHRLVVVGDGPGREALLARMPGNTRLVSGLTDAQVRWVYAHARLLVAPSLEDYGLTPLEAAAFGVPALTLGAGGYLDTVRDGVTGLYVDGPDPGVLRDGVERALAHGFDAAVVREHADRFSEDGFRARIRAVVDAVGTGPRT</sequence>
<dbReference type="AlphaFoldDB" id="A0A2N3YJX2"/>
<dbReference type="InterPro" id="IPR001296">
    <property type="entry name" value="Glyco_trans_1"/>
</dbReference>
<protein>
    <recommendedName>
        <fullName evidence="1">D-inositol 3-phosphate glycosyltransferase</fullName>
    </recommendedName>
</protein>
<dbReference type="EMBL" id="PJNE01000001">
    <property type="protein sequence ID" value="PKW27088.1"/>
    <property type="molecule type" value="Genomic_DNA"/>
</dbReference>
<feature type="domain" description="Glycosyltransferase subfamily 4-like N-terminal" evidence="5">
    <location>
        <begin position="21"/>
        <end position="184"/>
    </location>
</feature>
<dbReference type="InterPro" id="IPR050194">
    <property type="entry name" value="Glycosyltransferase_grp1"/>
</dbReference>
<gene>
    <name evidence="6" type="ORF">ATL31_1923</name>
</gene>
<comment type="caution">
    <text evidence="6">The sequence shown here is derived from an EMBL/GenBank/DDBJ whole genome shotgun (WGS) entry which is preliminary data.</text>
</comment>
<dbReference type="RefSeq" id="WP_101395563.1">
    <property type="nucleotide sequence ID" value="NZ_PJNE01000001.1"/>
</dbReference>
<dbReference type="Proteomes" id="UP000233781">
    <property type="component" value="Unassembled WGS sequence"/>
</dbReference>
<organism evidence="6 7">
    <name type="scientific">Phycicoccus duodecadis</name>
    <dbReference type="NCBI Taxonomy" id="173053"/>
    <lineage>
        <taxon>Bacteria</taxon>
        <taxon>Bacillati</taxon>
        <taxon>Actinomycetota</taxon>
        <taxon>Actinomycetes</taxon>
        <taxon>Micrococcales</taxon>
        <taxon>Intrasporangiaceae</taxon>
        <taxon>Phycicoccus</taxon>
    </lineage>
</organism>
<evidence type="ECO:0000313" key="7">
    <source>
        <dbReference type="Proteomes" id="UP000233781"/>
    </source>
</evidence>